<name>A0A344J5Z3_9GAMM</name>
<protein>
    <submittedName>
        <fullName evidence="1">Uncharacterized protein</fullName>
    </submittedName>
</protein>
<evidence type="ECO:0000313" key="1">
    <source>
        <dbReference type="EMBL" id="AXA84453.1"/>
    </source>
</evidence>
<evidence type="ECO:0000313" key="2">
    <source>
        <dbReference type="Proteomes" id="UP000251842"/>
    </source>
</evidence>
<accession>A0A344J5Z3</accession>
<gene>
    <name evidence="1" type="ORF">DCD74_06910</name>
</gene>
<dbReference type="Proteomes" id="UP000251842">
    <property type="component" value="Chromosome"/>
</dbReference>
<reference evidence="2" key="1">
    <citation type="submission" date="2018-05" db="EMBL/GenBank/DDBJ databases">
        <title>Luteimonas pekinense sp. nov., isolated from human Meibomian gland secretions, Beijing, China.</title>
        <authorList>
            <person name="Wen T."/>
            <person name="Bai H."/>
            <person name="Lv H."/>
        </authorList>
    </citation>
    <scope>NUCLEOTIDE SEQUENCE [LARGE SCALE GENOMIC DNA]</scope>
    <source>
        <strain evidence="2">83-4</strain>
    </source>
</reference>
<proteinExistence type="predicted"/>
<dbReference type="KEGG" id="lue:DCD74_06910"/>
<sequence length="75" mass="9088">MAWLYKVEEDIRRCTVTYANACILYGRALYEGSDEELARYYGEMMAAYVEMDRRWVMSREVALNYMWRDVLGRQR</sequence>
<dbReference type="EMBL" id="CP029556">
    <property type="protein sequence ID" value="AXA84453.1"/>
    <property type="molecule type" value="Genomic_DNA"/>
</dbReference>
<organism evidence="1 2">
    <name type="scientific">Solilutibacter oculi</name>
    <dbReference type="NCBI Taxonomy" id="2698682"/>
    <lineage>
        <taxon>Bacteria</taxon>
        <taxon>Pseudomonadati</taxon>
        <taxon>Pseudomonadota</taxon>
        <taxon>Gammaproteobacteria</taxon>
        <taxon>Lysobacterales</taxon>
        <taxon>Lysobacteraceae</taxon>
        <taxon>Solilutibacter</taxon>
    </lineage>
</organism>
<keyword evidence="2" id="KW-1185">Reference proteome</keyword>
<dbReference type="AlphaFoldDB" id="A0A344J5Z3"/>